<proteinExistence type="predicted"/>
<accession>A0A2I0WMS7</accession>
<dbReference type="EMBL" id="KZ502537">
    <property type="protein sequence ID" value="PKU76972.1"/>
    <property type="molecule type" value="Genomic_DNA"/>
</dbReference>
<sequence length="116" mass="12811">MEYRLFLVILLLLTIINSTSATVKPHSNITLNSFVMATAFSSRRLSWLSSSGDFAFGFLPLPTNSSLFLLAIWYANLPKTTIIWTPNRNKPVPSNSSVILTSDGQLSLRHPAGTEI</sequence>
<evidence type="ECO:0000256" key="3">
    <source>
        <dbReference type="SAM" id="SignalP"/>
    </source>
</evidence>
<keyword evidence="5" id="KW-0675">Receptor</keyword>
<feature type="chain" id="PRO_5014193341" evidence="3">
    <location>
        <begin position="22"/>
        <end position="116"/>
    </location>
</feature>
<dbReference type="STRING" id="906689.A0A2I0WMS7"/>
<dbReference type="PANTHER" id="PTHR47976:SF108">
    <property type="entry name" value="G-TYPE LECTIN S-RECEPTOR-LIKE SERINE_THREONINE-PROTEIN KINASE LECRK1"/>
    <property type="match status" value="1"/>
</dbReference>
<dbReference type="PROSITE" id="PS50927">
    <property type="entry name" value="BULB_LECTIN"/>
    <property type="match status" value="1"/>
</dbReference>
<feature type="transmembrane region" description="Helical" evidence="2">
    <location>
        <begin position="54"/>
        <end position="75"/>
    </location>
</feature>
<evidence type="ECO:0000256" key="2">
    <source>
        <dbReference type="SAM" id="Phobius"/>
    </source>
</evidence>
<gene>
    <name evidence="5" type="primary">RLK1</name>
    <name evidence="5" type="ORF">MA16_Dca001578</name>
</gene>
<dbReference type="Proteomes" id="UP000233837">
    <property type="component" value="Unassembled WGS sequence"/>
</dbReference>
<keyword evidence="2" id="KW-0472">Membrane</keyword>
<evidence type="ECO:0000313" key="6">
    <source>
        <dbReference type="Proteomes" id="UP000233837"/>
    </source>
</evidence>
<dbReference type="PANTHER" id="PTHR47976">
    <property type="entry name" value="G-TYPE LECTIN S-RECEPTOR-LIKE SERINE/THREONINE-PROTEIN KINASE SD2-5"/>
    <property type="match status" value="1"/>
</dbReference>
<keyword evidence="6" id="KW-1185">Reference proteome</keyword>
<dbReference type="AlphaFoldDB" id="A0A2I0WMS7"/>
<reference evidence="5 6" key="2">
    <citation type="journal article" date="2017" name="Nature">
        <title>The Apostasia genome and the evolution of orchids.</title>
        <authorList>
            <person name="Zhang G.Q."/>
            <person name="Liu K.W."/>
            <person name="Li Z."/>
            <person name="Lohaus R."/>
            <person name="Hsiao Y.Y."/>
            <person name="Niu S.C."/>
            <person name="Wang J.Y."/>
            <person name="Lin Y.C."/>
            <person name="Xu Q."/>
            <person name="Chen L.J."/>
            <person name="Yoshida K."/>
            <person name="Fujiwara S."/>
            <person name="Wang Z.W."/>
            <person name="Zhang Y.Q."/>
            <person name="Mitsuda N."/>
            <person name="Wang M."/>
            <person name="Liu G.H."/>
            <person name="Pecoraro L."/>
            <person name="Huang H.X."/>
            <person name="Xiao X.J."/>
            <person name="Lin M."/>
            <person name="Wu X.Y."/>
            <person name="Wu W.L."/>
            <person name="Chen Y.Y."/>
            <person name="Chang S.B."/>
            <person name="Sakamoto S."/>
            <person name="Ohme-Takagi M."/>
            <person name="Yagi M."/>
            <person name="Zeng S.J."/>
            <person name="Shen C.Y."/>
            <person name="Yeh C.M."/>
            <person name="Luo Y.B."/>
            <person name="Tsai W.C."/>
            <person name="Van de Peer Y."/>
            <person name="Liu Z.J."/>
        </authorList>
    </citation>
    <scope>NUCLEOTIDE SEQUENCE [LARGE SCALE GENOMIC DNA]</scope>
    <source>
        <tissue evidence="5">The whole plant</tissue>
    </source>
</reference>
<reference evidence="5 6" key="1">
    <citation type="journal article" date="2016" name="Sci. Rep.">
        <title>The Dendrobium catenatum Lindl. genome sequence provides insights into polysaccharide synthase, floral development and adaptive evolution.</title>
        <authorList>
            <person name="Zhang G.Q."/>
            <person name="Xu Q."/>
            <person name="Bian C."/>
            <person name="Tsai W.C."/>
            <person name="Yeh C.M."/>
            <person name="Liu K.W."/>
            <person name="Yoshida K."/>
            <person name="Zhang L.S."/>
            <person name="Chang S.B."/>
            <person name="Chen F."/>
            <person name="Shi Y."/>
            <person name="Su Y.Y."/>
            <person name="Zhang Y.Q."/>
            <person name="Chen L.J."/>
            <person name="Yin Y."/>
            <person name="Lin M."/>
            <person name="Huang H."/>
            <person name="Deng H."/>
            <person name="Wang Z.W."/>
            <person name="Zhu S.L."/>
            <person name="Zhao X."/>
            <person name="Deng C."/>
            <person name="Niu S.C."/>
            <person name="Huang J."/>
            <person name="Wang M."/>
            <person name="Liu G.H."/>
            <person name="Yang H.J."/>
            <person name="Xiao X.J."/>
            <person name="Hsiao Y.Y."/>
            <person name="Wu W.L."/>
            <person name="Chen Y.Y."/>
            <person name="Mitsuda N."/>
            <person name="Ohme-Takagi M."/>
            <person name="Luo Y.B."/>
            <person name="Van de Peer Y."/>
            <person name="Liu Z.J."/>
        </authorList>
    </citation>
    <scope>NUCLEOTIDE SEQUENCE [LARGE SCALE GENOMIC DNA]</scope>
    <source>
        <tissue evidence="5">The whole plant</tissue>
    </source>
</reference>
<dbReference type="GO" id="GO:0030246">
    <property type="term" value="F:carbohydrate binding"/>
    <property type="evidence" value="ECO:0007669"/>
    <property type="project" value="UniProtKB-KW"/>
</dbReference>
<feature type="signal peptide" evidence="3">
    <location>
        <begin position="1"/>
        <end position="21"/>
    </location>
</feature>
<keyword evidence="1 3" id="KW-0732">Signal</keyword>
<organism evidence="5 6">
    <name type="scientific">Dendrobium catenatum</name>
    <dbReference type="NCBI Taxonomy" id="906689"/>
    <lineage>
        <taxon>Eukaryota</taxon>
        <taxon>Viridiplantae</taxon>
        <taxon>Streptophyta</taxon>
        <taxon>Embryophyta</taxon>
        <taxon>Tracheophyta</taxon>
        <taxon>Spermatophyta</taxon>
        <taxon>Magnoliopsida</taxon>
        <taxon>Liliopsida</taxon>
        <taxon>Asparagales</taxon>
        <taxon>Orchidaceae</taxon>
        <taxon>Epidendroideae</taxon>
        <taxon>Malaxideae</taxon>
        <taxon>Dendrobiinae</taxon>
        <taxon>Dendrobium</taxon>
    </lineage>
</organism>
<name>A0A2I0WMS7_9ASPA</name>
<protein>
    <submittedName>
        <fullName evidence="5">G-type lectin S-receptor-like serine/threonine-protein kinase RLK1</fullName>
    </submittedName>
</protein>
<dbReference type="InterPro" id="IPR051343">
    <property type="entry name" value="G-type_lectin_kinases/EP1-like"/>
</dbReference>
<keyword evidence="2" id="KW-1133">Transmembrane helix</keyword>
<feature type="domain" description="Bulb-type lectin" evidence="4">
    <location>
        <begin position="33"/>
        <end position="116"/>
    </location>
</feature>
<keyword evidence="5" id="KW-0808">Transferase</keyword>
<keyword evidence="5" id="KW-0430">Lectin</keyword>
<keyword evidence="2" id="KW-0812">Transmembrane</keyword>
<evidence type="ECO:0000259" key="4">
    <source>
        <dbReference type="PROSITE" id="PS50927"/>
    </source>
</evidence>
<dbReference type="InterPro" id="IPR036426">
    <property type="entry name" value="Bulb-type_lectin_dom_sf"/>
</dbReference>
<evidence type="ECO:0000256" key="1">
    <source>
        <dbReference type="ARBA" id="ARBA00022729"/>
    </source>
</evidence>
<dbReference type="GO" id="GO:0051707">
    <property type="term" value="P:response to other organism"/>
    <property type="evidence" value="ECO:0007669"/>
    <property type="project" value="UniProtKB-ARBA"/>
</dbReference>
<dbReference type="GO" id="GO:0016301">
    <property type="term" value="F:kinase activity"/>
    <property type="evidence" value="ECO:0007669"/>
    <property type="project" value="UniProtKB-KW"/>
</dbReference>
<evidence type="ECO:0000313" key="5">
    <source>
        <dbReference type="EMBL" id="PKU76972.1"/>
    </source>
</evidence>
<keyword evidence="5" id="KW-0418">Kinase</keyword>
<dbReference type="SUPFAM" id="SSF51110">
    <property type="entry name" value="alpha-D-mannose-specific plant lectins"/>
    <property type="match status" value="1"/>
</dbReference>
<dbReference type="InterPro" id="IPR001480">
    <property type="entry name" value="Bulb-type_lectin_dom"/>
</dbReference>